<keyword evidence="5 7" id="KW-0472">Membrane</keyword>
<proteinExistence type="predicted"/>
<dbReference type="Proteomes" id="UP001363151">
    <property type="component" value="Unassembled WGS sequence"/>
</dbReference>
<dbReference type="InterPro" id="IPR032394">
    <property type="entry name" value="Anoct_dimer"/>
</dbReference>
<accession>A0ABR1FHC7</accession>
<keyword evidence="3 7" id="KW-0812">Transmembrane</keyword>
<reference evidence="10 11" key="1">
    <citation type="submission" date="2024-03" db="EMBL/GenBank/DDBJ databases">
        <title>Aureococcus anophagefferens CCMP1851 and Kratosvirus quantuckense: Draft genome of a second virus-susceptible host strain in the model system.</title>
        <authorList>
            <person name="Chase E."/>
            <person name="Truchon A.R."/>
            <person name="Schepens W."/>
            <person name="Wilhelm S.W."/>
        </authorList>
    </citation>
    <scope>NUCLEOTIDE SEQUENCE [LARGE SCALE GENOMIC DNA]</scope>
    <source>
        <strain evidence="10 11">CCMP1851</strain>
    </source>
</reference>
<keyword evidence="2" id="KW-1003">Cell membrane</keyword>
<keyword evidence="6" id="KW-0325">Glycoprotein</keyword>
<dbReference type="PANTHER" id="PTHR12308">
    <property type="entry name" value="ANOCTAMIN"/>
    <property type="match status" value="1"/>
</dbReference>
<feature type="domain" description="Anoctamin dimerisation" evidence="9">
    <location>
        <begin position="36"/>
        <end position="220"/>
    </location>
</feature>
<comment type="caution">
    <text evidence="10">The sequence shown here is derived from an EMBL/GenBank/DDBJ whole genome shotgun (WGS) entry which is preliminary data.</text>
</comment>
<name>A0ABR1FHC7_AURAN</name>
<evidence type="ECO:0000313" key="10">
    <source>
        <dbReference type="EMBL" id="KAK7230821.1"/>
    </source>
</evidence>
<dbReference type="EMBL" id="JBBJCI010000423">
    <property type="protein sequence ID" value="KAK7230821.1"/>
    <property type="molecule type" value="Genomic_DNA"/>
</dbReference>
<dbReference type="PANTHER" id="PTHR12308:SF73">
    <property type="entry name" value="ANOCTAMIN"/>
    <property type="match status" value="1"/>
</dbReference>
<evidence type="ECO:0000256" key="4">
    <source>
        <dbReference type="ARBA" id="ARBA00022989"/>
    </source>
</evidence>
<dbReference type="InterPro" id="IPR049452">
    <property type="entry name" value="Anoctamin_TM"/>
</dbReference>
<sequence length="748" mass="83428">MDLLKGLVGDPAKIGEGLTSYGSDLKTSIGTEGDWDVVMVLPVTPSDEESKEEDVENANRKFFEATIEKLASAGLQYKSYYSIQGDEIYVKIRSPEDRLEGQADVRDVPMLMDPSKLEKALAAGFPELQIAPIDIGTDCDGQAVSRFAPSQHIYCKYDRHPSLLPLYSHPANATSPFRSMQRIKLVTDIIQTLHRFGGCEISVGKEINDGKMLAFMCLHDPIERTALYHKWMTYPWAAPMSQMPFDEYKDYFGEQAALYMASLGHATTYTAWLGALGLVATTIIQVIGFDSKPAAYCRAIFGVALFVWLAAYHDGWRKTEQTYALKWGMTEFEEEEPERPQYQGHIVKSPIDGKPAVYFLPKERAPAVAKGVLATLGMILLNLGFMLLMVVFKKQGHFTRTYSSMPATLANAIGIQVFTFVFKDIAVKLTEAENWRTETEFADKLTLKLFCFNFINAYGSLFFTVFVQSHVSPPDGFGSNWACLENNCLWDLLFNLYIIFAANLVVSAGVSFVLPILQIKFNEYNEGGMDEAMTKAEWEYMLVEYDETLDMIENYMIATVQYGYIALFSLAAPATAFIGFLSNMVTLRLNGYKYLTGFRRIEPRGAQDIGVFDSIYTFINFAAVLSNAAIFVFLPPLFTNAQGYGPSNRANIFMLIVAFFALGLILGQIIANDDEPDVALQVLRQDFIKSKIVDKIADEDEAITIDKKAPVFEITKKDDGPYFTHLAEVLGEVPEASLPAPAKAADLA</sequence>
<comment type="subcellular location">
    <subcellularLocation>
        <location evidence="1">Cell membrane</location>
        <topology evidence="1">Multi-pass membrane protein</topology>
    </subcellularLocation>
</comment>
<organism evidence="10 11">
    <name type="scientific">Aureococcus anophagefferens</name>
    <name type="common">Harmful bloom alga</name>
    <dbReference type="NCBI Taxonomy" id="44056"/>
    <lineage>
        <taxon>Eukaryota</taxon>
        <taxon>Sar</taxon>
        <taxon>Stramenopiles</taxon>
        <taxon>Ochrophyta</taxon>
        <taxon>Pelagophyceae</taxon>
        <taxon>Pelagomonadales</taxon>
        <taxon>Pelagomonadaceae</taxon>
        <taxon>Aureococcus</taxon>
    </lineage>
</organism>
<dbReference type="Pfam" id="PF04547">
    <property type="entry name" value="Anoctamin"/>
    <property type="match status" value="1"/>
</dbReference>
<evidence type="ECO:0000259" key="8">
    <source>
        <dbReference type="Pfam" id="PF04547"/>
    </source>
</evidence>
<keyword evidence="4 7" id="KW-1133">Transmembrane helix</keyword>
<feature type="transmembrane region" description="Helical" evidence="7">
    <location>
        <begin position="562"/>
        <end position="585"/>
    </location>
</feature>
<feature type="transmembrane region" description="Helical" evidence="7">
    <location>
        <begin position="615"/>
        <end position="638"/>
    </location>
</feature>
<evidence type="ECO:0000256" key="5">
    <source>
        <dbReference type="ARBA" id="ARBA00023136"/>
    </source>
</evidence>
<evidence type="ECO:0000256" key="7">
    <source>
        <dbReference type="SAM" id="Phobius"/>
    </source>
</evidence>
<keyword evidence="11" id="KW-1185">Reference proteome</keyword>
<feature type="transmembrane region" description="Helical" evidence="7">
    <location>
        <begin position="494"/>
        <end position="517"/>
    </location>
</feature>
<evidence type="ECO:0000256" key="6">
    <source>
        <dbReference type="ARBA" id="ARBA00023180"/>
    </source>
</evidence>
<evidence type="ECO:0000313" key="11">
    <source>
        <dbReference type="Proteomes" id="UP001363151"/>
    </source>
</evidence>
<dbReference type="Pfam" id="PF16178">
    <property type="entry name" value="Anoct_dimer"/>
    <property type="match status" value="1"/>
</dbReference>
<feature type="transmembrane region" description="Helical" evidence="7">
    <location>
        <begin position="269"/>
        <end position="288"/>
    </location>
</feature>
<feature type="transmembrane region" description="Helical" evidence="7">
    <location>
        <begin position="650"/>
        <end position="671"/>
    </location>
</feature>
<feature type="transmembrane region" description="Helical" evidence="7">
    <location>
        <begin position="371"/>
        <end position="392"/>
    </location>
</feature>
<evidence type="ECO:0000256" key="3">
    <source>
        <dbReference type="ARBA" id="ARBA00022692"/>
    </source>
</evidence>
<dbReference type="InterPro" id="IPR007632">
    <property type="entry name" value="Anoctamin"/>
</dbReference>
<gene>
    <name evidence="10" type="ORF">SO694_00075158</name>
</gene>
<feature type="domain" description="Anoctamin transmembrane" evidence="8">
    <location>
        <begin position="249"/>
        <end position="672"/>
    </location>
</feature>
<feature type="transmembrane region" description="Helical" evidence="7">
    <location>
        <begin position="445"/>
        <end position="467"/>
    </location>
</feature>
<evidence type="ECO:0000256" key="1">
    <source>
        <dbReference type="ARBA" id="ARBA00004651"/>
    </source>
</evidence>
<evidence type="ECO:0000259" key="9">
    <source>
        <dbReference type="Pfam" id="PF16178"/>
    </source>
</evidence>
<feature type="transmembrane region" description="Helical" evidence="7">
    <location>
        <begin position="295"/>
        <end position="313"/>
    </location>
</feature>
<evidence type="ECO:0000256" key="2">
    <source>
        <dbReference type="ARBA" id="ARBA00022475"/>
    </source>
</evidence>
<protein>
    <submittedName>
        <fullName evidence="10">Intracellular chloride channel</fullName>
    </submittedName>
</protein>